<organism evidence="1 2">
    <name type="scientific">Dallia pectoralis</name>
    <name type="common">Alaska blackfish</name>
    <dbReference type="NCBI Taxonomy" id="75939"/>
    <lineage>
        <taxon>Eukaryota</taxon>
        <taxon>Metazoa</taxon>
        <taxon>Chordata</taxon>
        <taxon>Craniata</taxon>
        <taxon>Vertebrata</taxon>
        <taxon>Euteleostomi</taxon>
        <taxon>Actinopterygii</taxon>
        <taxon>Neopterygii</taxon>
        <taxon>Teleostei</taxon>
        <taxon>Protacanthopterygii</taxon>
        <taxon>Esociformes</taxon>
        <taxon>Umbridae</taxon>
        <taxon>Dallia</taxon>
    </lineage>
</organism>
<sequence>MQTSSNSDGDIESCFRLRPHLRKLYWSCITVLKNNQQETEYRSPIYIPTAGTHIRNPACATRPPAAAFKPDASLVE</sequence>
<keyword evidence="2" id="KW-1185">Reference proteome</keyword>
<proteinExistence type="predicted"/>
<evidence type="ECO:0000313" key="2">
    <source>
        <dbReference type="Proteomes" id="UP001157502"/>
    </source>
</evidence>
<dbReference type="Proteomes" id="UP001157502">
    <property type="component" value="Chromosome 22"/>
</dbReference>
<reference evidence="1" key="1">
    <citation type="submission" date="2021-05" db="EMBL/GenBank/DDBJ databases">
        <authorList>
            <person name="Pan Q."/>
            <person name="Jouanno E."/>
            <person name="Zahm M."/>
            <person name="Klopp C."/>
            <person name="Cabau C."/>
            <person name="Louis A."/>
            <person name="Berthelot C."/>
            <person name="Parey E."/>
            <person name="Roest Crollius H."/>
            <person name="Montfort J."/>
            <person name="Robinson-Rechavi M."/>
            <person name="Bouchez O."/>
            <person name="Lampietro C."/>
            <person name="Lopez Roques C."/>
            <person name="Donnadieu C."/>
            <person name="Postlethwait J."/>
            <person name="Bobe J."/>
            <person name="Dillon D."/>
            <person name="Chandos A."/>
            <person name="von Hippel F."/>
            <person name="Guiguen Y."/>
        </authorList>
    </citation>
    <scope>NUCLEOTIDE SEQUENCE</scope>
    <source>
        <strain evidence="1">YG-Jan2019</strain>
    </source>
</reference>
<protein>
    <submittedName>
        <fullName evidence="1">Uncharacterized protein</fullName>
    </submittedName>
</protein>
<evidence type="ECO:0000313" key="1">
    <source>
        <dbReference type="EMBL" id="KAJ7994586.1"/>
    </source>
</evidence>
<dbReference type="EMBL" id="CM055749">
    <property type="protein sequence ID" value="KAJ7994586.1"/>
    <property type="molecule type" value="Genomic_DNA"/>
</dbReference>
<comment type="caution">
    <text evidence="1">The sequence shown here is derived from an EMBL/GenBank/DDBJ whole genome shotgun (WGS) entry which is preliminary data.</text>
</comment>
<name>A0ACC2FTA6_DALPE</name>
<gene>
    <name evidence="1" type="ORF">DPEC_G00251010</name>
</gene>
<accession>A0ACC2FTA6</accession>